<dbReference type="SUPFAM" id="SSF47819">
    <property type="entry name" value="HRDC-like"/>
    <property type="match status" value="1"/>
</dbReference>
<dbReference type="PANTHER" id="PTHR13710:SF105">
    <property type="entry name" value="ATP-DEPENDENT DNA HELICASE Q1"/>
    <property type="match status" value="1"/>
</dbReference>
<dbReference type="PROSITE" id="PS51194">
    <property type="entry name" value="HELICASE_CTER"/>
    <property type="match status" value="1"/>
</dbReference>
<feature type="domain" description="Helicase ATP-binding" evidence="17">
    <location>
        <begin position="28"/>
        <end position="197"/>
    </location>
</feature>
<dbReference type="Gene3D" id="1.10.10.10">
    <property type="entry name" value="Winged helix-like DNA-binding domain superfamily/Winged helix DNA-binding domain"/>
    <property type="match status" value="1"/>
</dbReference>
<evidence type="ECO:0000259" key="18">
    <source>
        <dbReference type="PROSITE" id="PS51194"/>
    </source>
</evidence>
<dbReference type="SUPFAM" id="SSF52540">
    <property type="entry name" value="P-loop containing nucleoside triphosphate hydrolases"/>
    <property type="match status" value="1"/>
</dbReference>
<dbReference type="InterPro" id="IPR002121">
    <property type="entry name" value="HRDC_dom"/>
</dbReference>
<dbReference type="InterPro" id="IPR014001">
    <property type="entry name" value="Helicase_ATP-bd"/>
</dbReference>
<dbReference type="GO" id="GO:0004386">
    <property type="term" value="F:helicase activity"/>
    <property type="evidence" value="ECO:0007669"/>
    <property type="project" value="UniProtKB-KW"/>
</dbReference>
<dbReference type="SMART" id="SM00490">
    <property type="entry name" value="HELICc"/>
    <property type="match status" value="1"/>
</dbReference>
<dbReference type="InterPro" id="IPR010997">
    <property type="entry name" value="HRDC-like_sf"/>
</dbReference>
<evidence type="ECO:0000256" key="4">
    <source>
        <dbReference type="ARBA" id="ARBA00022723"/>
    </source>
</evidence>
<dbReference type="SMART" id="SM00341">
    <property type="entry name" value="HRDC"/>
    <property type="match status" value="1"/>
</dbReference>
<dbReference type="InterPro" id="IPR011545">
    <property type="entry name" value="DEAD/DEAH_box_helicase_dom"/>
</dbReference>
<evidence type="ECO:0000256" key="7">
    <source>
        <dbReference type="ARBA" id="ARBA00022806"/>
    </source>
</evidence>
<evidence type="ECO:0000256" key="3">
    <source>
        <dbReference type="ARBA" id="ARBA00005446"/>
    </source>
</evidence>
<dbReference type="Pfam" id="PF00570">
    <property type="entry name" value="HRDC"/>
    <property type="match status" value="1"/>
</dbReference>
<evidence type="ECO:0000259" key="17">
    <source>
        <dbReference type="PROSITE" id="PS51192"/>
    </source>
</evidence>
<dbReference type="SMART" id="SM00956">
    <property type="entry name" value="RQC"/>
    <property type="match status" value="1"/>
</dbReference>
<dbReference type="InterPro" id="IPR001650">
    <property type="entry name" value="Helicase_C-like"/>
</dbReference>
<sequence>MTDMDQALASLKQYFGYESFRPGQAGLVEAILSGRDCLGVMPTGAGKSICYQIPATILDGVTIVISPLVSLMRDQVDSLEDAGIRAGFVNSTQSPDEQGMVLAQAARGECKLLYVAPERLNAPRFLDFAQRVNIALLAVDEAHCVSQWGQDFRPAYLGIGDFIESLPARPRVAAFTATATEQVRRDIVKMLRLSDPYLAVTGFDRPNLFFDVVKLETKAKNAWVCSYAKDHQDESGIVYCATRKETEALAQALVRHGVTATNYHGGLSPDQRDKAQAEFVNDEVQVVVATNAFGMGIDKSNVRYVIHHNMPESIEAYYQEAGRAGRDGEPARCTLLWNESDIVTRRRLLDLDSGNDRLSGPEAEAVRAGHRRLLNTMIGYCRTTSCLHEYMLHYFGEEVDHAAADVSPAAADGPQEAGADQKSGQRGCGNCSNCLSTFSTIDVSDLARAISRCVHDVGQRFGSGKIVQVLAGSKSQDLLSRGLDRCPSYGALEGVSPARVRDVVNQMASDGYLTITEGRLPLVQFGPKAGLTVSPDFHYEMKQVQRKRLTVAPPDASGKVYGSGSSVYSVTAGEVSEEDERLFQALRQVRTGIARKIGKPPYIVFSDKSLRDMCRVKPTDDEAFLEVSGVGQHKLELYGQEFMEAIRQFA</sequence>
<evidence type="ECO:0000256" key="13">
    <source>
        <dbReference type="ARBA" id="ARBA00044535"/>
    </source>
</evidence>
<dbReference type="SMART" id="SM00487">
    <property type="entry name" value="DEXDc"/>
    <property type="match status" value="1"/>
</dbReference>
<feature type="domain" description="HRDC" evidence="16">
    <location>
        <begin position="576"/>
        <end position="650"/>
    </location>
</feature>
<evidence type="ECO:0000313" key="19">
    <source>
        <dbReference type="EMBL" id="BDR52669.1"/>
    </source>
</evidence>
<proteinExistence type="inferred from homology"/>
<evidence type="ECO:0000256" key="9">
    <source>
        <dbReference type="ARBA" id="ARBA00023125"/>
    </source>
</evidence>
<comment type="cofactor">
    <cofactor evidence="2">
        <name>Zn(2+)</name>
        <dbReference type="ChEBI" id="CHEBI:29105"/>
    </cofactor>
</comment>
<comment type="similarity">
    <text evidence="3">Belongs to the helicase family. RecQ subfamily.</text>
</comment>
<evidence type="ECO:0000313" key="20">
    <source>
        <dbReference type="Proteomes" id="UP001321766"/>
    </source>
</evidence>
<keyword evidence="7 19" id="KW-0347">Helicase</keyword>
<dbReference type="EC" id="5.6.2.4" evidence="12"/>
<keyword evidence="10" id="KW-0413">Isomerase</keyword>
<dbReference type="CDD" id="cd18794">
    <property type="entry name" value="SF2_C_RecQ"/>
    <property type="match status" value="1"/>
</dbReference>
<feature type="domain" description="Helicase C-terminal" evidence="18">
    <location>
        <begin position="211"/>
        <end position="374"/>
    </location>
</feature>
<dbReference type="PROSITE" id="PS51192">
    <property type="entry name" value="HELICASE_ATP_BIND_1"/>
    <property type="match status" value="1"/>
</dbReference>
<dbReference type="Pfam" id="PF09382">
    <property type="entry name" value="RQC"/>
    <property type="match status" value="1"/>
</dbReference>
<dbReference type="NCBIfam" id="TIGR00614">
    <property type="entry name" value="recQ_fam"/>
    <property type="match status" value="1"/>
</dbReference>
<name>A0ABN6S914_9BIFI</name>
<dbReference type="Pfam" id="PF00270">
    <property type="entry name" value="DEAD"/>
    <property type="match status" value="1"/>
</dbReference>
<keyword evidence="8" id="KW-0067">ATP-binding</keyword>
<dbReference type="InterPro" id="IPR027417">
    <property type="entry name" value="P-loop_NTPase"/>
</dbReference>
<keyword evidence="20" id="KW-1185">Reference proteome</keyword>
<dbReference type="InterPro" id="IPR004589">
    <property type="entry name" value="DNA_helicase_ATP-dep_RecQ"/>
</dbReference>
<evidence type="ECO:0000256" key="6">
    <source>
        <dbReference type="ARBA" id="ARBA00022801"/>
    </source>
</evidence>
<gene>
    <name evidence="19" type="primary">recQ</name>
    <name evidence="19" type="ORF">KIM372_05760</name>
</gene>
<evidence type="ECO:0000256" key="15">
    <source>
        <dbReference type="SAM" id="MobiDB-lite"/>
    </source>
</evidence>
<keyword evidence="9" id="KW-0238">DNA-binding</keyword>
<dbReference type="Gene3D" id="3.40.50.300">
    <property type="entry name" value="P-loop containing nucleotide triphosphate hydrolases"/>
    <property type="match status" value="2"/>
</dbReference>
<dbReference type="Pfam" id="PF16124">
    <property type="entry name" value="RecQ_Zn_bind"/>
    <property type="match status" value="1"/>
</dbReference>
<dbReference type="Gene3D" id="1.10.150.80">
    <property type="entry name" value="HRDC domain"/>
    <property type="match status" value="1"/>
</dbReference>
<comment type="catalytic activity">
    <reaction evidence="11">
        <text>Couples ATP hydrolysis with the unwinding of duplex DNA by translocating in the 3'-5' direction.</text>
        <dbReference type="EC" id="5.6.2.4"/>
    </reaction>
</comment>
<dbReference type="Pfam" id="PF00271">
    <property type="entry name" value="Helicase_C"/>
    <property type="match status" value="1"/>
</dbReference>
<evidence type="ECO:0000256" key="12">
    <source>
        <dbReference type="ARBA" id="ARBA00034808"/>
    </source>
</evidence>
<feature type="region of interest" description="Disordered" evidence="15">
    <location>
        <begin position="407"/>
        <end position="428"/>
    </location>
</feature>
<keyword evidence="6" id="KW-0378">Hydrolase</keyword>
<evidence type="ECO:0000259" key="16">
    <source>
        <dbReference type="PROSITE" id="PS50967"/>
    </source>
</evidence>
<dbReference type="InterPro" id="IPR032284">
    <property type="entry name" value="RecQ_Zn-bd"/>
</dbReference>
<evidence type="ECO:0000256" key="10">
    <source>
        <dbReference type="ARBA" id="ARBA00023235"/>
    </source>
</evidence>
<evidence type="ECO:0000256" key="14">
    <source>
        <dbReference type="ARBA" id="ARBA00044550"/>
    </source>
</evidence>
<protein>
    <recommendedName>
        <fullName evidence="13">ATP-dependent DNA helicase RecQ</fullName>
        <ecNumber evidence="12">5.6.2.4</ecNumber>
    </recommendedName>
    <alternativeName>
        <fullName evidence="14">DNA 3'-5' helicase RecQ</fullName>
    </alternativeName>
</protein>
<evidence type="ECO:0000256" key="5">
    <source>
        <dbReference type="ARBA" id="ARBA00022741"/>
    </source>
</evidence>
<evidence type="ECO:0000256" key="8">
    <source>
        <dbReference type="ARBA" id="ARBA00022840"/>
    </source>
</evidence>
<keyword evidence="5" id="KW-0547">Nucleotide-binding</keyword>
<dbReference type="SUPFAM" id="SSF46785">
    <property type="entry name" value="Winged helix' DNA-binding domain"/>
    <property type="match status" value="1"/>
</dbReference>
<reference evidence="19 20" key="1">
    <citation type="journal article" date="2023" name="Microbiol. Spectr.">
        <title>Symbiosis of Carpenter Bees with Uncharacterized Lactic Acid Bacteria Showing NAD Auxotrophy.</title>
        <authorList>
            <person name="Kawasaki S."/>
            <person name="Ozawa K."/>
            <person name="Mori T."/>
            <person name="Yamamoto A."/>
            <person name="Ito M."/>
            <person name="Ohkuma M."/>
            <person name="Sakamoto M."/>
            <person name="Matsutani M."/>
        </authorList>
    </citation>
    <scope>NUCLEOTIDE SEQUENCE [LARGE SCALE GENOMIC DNA]</scope>
    <source>
        <strain evidence="19 20">Kim37-2</strain>
    </source>
</reference>
<dbReference type="InterPro" id="IPR044876">
    <property type="entry name" value="HRDC_dom_sf"/>
</dbReference>
<evidence type="ECO:0000256" key="1">
    <source>
        <dbReference type="ARBA" id="ARBA00001946"/>
    </source>
</evidence>
<dbReference type="PROSITE" id="PS50967">
    <property type="entry name" value="HRDC"/>
    <property type="match status" value="1"/>
</dbReference>
<dbReference type="EMBL" id="AP026798">
    <property type="protein sequence ID" value="BDR52669.1"/>
    <property type="molecule type" value="Genomic_DNA"/>
</dbReference>
<dbReference type="Proteomes" id="UP001321766">
    <property type="component" value="Chromosome"/>
</dbReference>
<keyword evidence="4" id="KW-0479">Metal-binding</keyword>
<organism evidence="19 20">
    <name type="scientific">Bombiscardovia nodaiensis</name>
    <dbReference type="NCBI Taxonomy" id="2932181"/>
    <lineage>
        <taxon>Bacteria</taxon>
        <taxon>Bacillati</taxon>
        <taxon>Actinomycetota</taxon>
        <taxon>Actinomycetes</taxon>
        <taxon>Bifidobacteriales</taxon>
        <taxon>Bifidobacteriaceae</taxon>
        <taxon>Bombiscardovia</taxon>
    </lineage>
</organism>
<evidence type="ECO:0000256" key="11">
    <source>
        <dbReference type="ARBA" id="ARBA00034617"/>
    </source>
</evidence>
<dbReference type="InterPro" id="IPR036388">
    <property type="entry name" value="WH-like_DNA-bd_sf"/>
</dbReference>
<dbReference type="InterPro" id="IPR036390">
    <property type="entry name" value="WH_DNA-bd_sf"/>
</dbReference>
<dbReference type="CDD" id="cd17920">
    <property type="entry name" value="DEXHc_RecQ"/>
    <property type="match status" value="1"/>
</dbReference>
<dbReference type="InterPro" id="IPR018982">
    <property type="entry name" value="RQC_domain"/>
</dbReference>
<comment type="cofactor">
    <cofactor evidence="1">
        <name>Mg(2+)</name>
        <dbReference type="ChEBI" id="CHEBI:18420"/>
    </cofactor>
</comment>
<dbReference type="PANTHER" id="PTHR13710">
    <property type="entry name" value="DNA HELICASE RECQ FAMILY MEMBER"/>
    <property type="match status" value="1"/>
</dbReference>
<evidence type="ECO:0000256" key="2">
    <source>
        <dbReference type="ARBA" id="ARBA00001947"/>
    </source>
</evidence>
<accession>A0ABN6S914</accession>